<evidence type="ECO:0000313" key="3">
    <source>
        <dbReference type="Proteomes" id="UP000198211"/>
    </source>
</evidence>
<accession>A0A225W293</accession>
<feature type="compositionally biased region" description="Basic and acidic residues" evidence="1">
    <location>
        <begin position="7"/>
        <end position="22"/>
    </location>
</feature>
<dbReference type="EMBL" id="NBNE01002155">
    <property type="protein sequence ID" value="OWZ11329.1"/>
    <property type="molecule type" value="Genomic_DNA"/>
</dbReference>
<comment type="caution">
    <text evidence="2">The sequence shown here is derived from an EMBL/GenBank/DDBJ whole genome shotgun (WGS) entry which is preliminary data.</text>
</comment>
<evidence type="ECO:0000313" key="2">
    <source>
        <dbReference type="EMBL" id="OWZ11329.1"/>
    </source>
</evidence>
<keyword evidence="3" id="KW-1185">Reference proteome</keyword>
<protein>
    <submittedName>
        <fullName evidence="2">Uncharacterized protein</fullName>
    </submittedName>
</protein>
<proteinExistence type="predicted"/>
<name>A0A225W293_9STRA</name>
<evidence type="ECO:0000256" key="1">
    <source>
        <dbReference type="SAM" id="MobiDB-lite"/>
    </source>
</evidence>
<feature type="region of interest" description="Disordered" evidence="1">
    <location>
        <begin position="1"/>
        <end position="54"/>
    </location>
</feature>
<reference evidence="3" key="1">
    <citation type="submission" date="2017-03" db="EMBL/GenBank/DDBJ databases">
        <title>Phytopthora megakarya and P. palmivora, two closely related causual agents of cacao black pod achieved similar genome size and gene model numbers by different mechanisms.</title>
        <authorList>
            <person name="Ali S."/>
            <person name="Shao J."/>
            <person name="Larry D.J."/>
            <person name="Kronmiller B."/>
            <person name="Shen D."/>
            <person name="Strem M.D."/>
            <person name="Melnick R.L."/>
            <person name="Guiltinan M.J."/>
            <person name="Tyler B.M."/>
            <person name="Meinhardt L.W."/>
            <person name="Bailey B.A."/>
        </authorList>
    </citation>
    <scope>NUCLEOTIDE SEQUENCE [LARGE SCALE GENOMIC DNA]</scope>
    <source>
        <strain evidence="3">zdho120</strain>
    </source>
</reference>
<dbReference type="Proteomes" id="UP000198211">
    <property type="component" value="Unassembled WGS sequence"/>
</dbReference>
<organism evidence="2 3">
    <name type="scientific">Phytophthora megakarya</name>
    <dbReference type="NCBI Taxonomy" id="4795"/>
    <lineage>
        <taxon>Eukaryota</taxon>
        <taxon>Sar</taxon>
        <taxon>Stramenopiles</taxon>
        <taxon>Oomycota</taxon>
        <taxon>Peronosporomycetes</taxon>
        <taxon>Peronosporales</taxon>
        <taxon>Peronosporaceae</taxon>
        <taxon>Phytophthora</taxon>
    </lineage>
</organism>
<dbReference type="OrthoDB" id="121113at2759"/>
<dbReference type="AlphaFoldDB" id="A0A225W293"/>
<sequence length="156" mass="17708">MEIVASVDKENAGPITDPEKTMTPDARAVASPRFETDVRLDTDDSGGSEPKKVDCDVTQSHERLFTLEELNLLQEGLSIGADHEPEEYDKELEEGLYPLDEIELNRRIKQNAERLKSLTLEETSSLFNLPVDVLERNREASPGELSTPEYWLAWYK</sequence>
<gene>
    <name evidence="2" type="ORF">PHMEG_00015659</name>
</gene>